<name>A0A9B0TBF7_CHRAS</name>
<feature type="region of interest" description="Disordered" evidence="1">
    <location>
        <begin position="1"/>
        <end position="105"/>
    </location>
</feature>
<evidence type="ECO:0000256" key="1">
    <source>
        <dbReference type="SAM" id="MobiDB-lite"/>
    </source>
</evidence>
<dbReference type="SMART" id="SM01373">
    <property type="entry name" value="MAGE"/>
    <property type="match status" value="2"/>
</dbReference>
<dbReference type="OrthoDB" id="205198at2759"/>
<proteinExistence type="predicted"/>
<dbReference type="Gene3D" id="1.10.10.1210">
    <property type="entry name" value="MAGE homology domain, winged helix WH2 motif"/>
    <property type="match status" value="2"/>
</dbReference>
<dbReference type="GeneID" id="102835883"/>
<dbReference type="InterPro" id="IPR041898">
    <property type="entry name" value="MAGE_WH1"/>
</dbReference>
<sequence length="606" mass="68854">MPRGQKSKMQARKKRSKAQADTHDLEGAQAAAIEEERSSRSSSPSVGNSQQSLSEAPSPPEPQRAPTPYTASAEAVCTDGAEGANGQVEGSSNEAPTPSTQKSPRDPVIWRTSLLLLFLLHKYKMKELITKKEMMKIINKKYKEHFPQILRRVSEHMELVFGLELKEVDPKGQSYALVSQLEITKEENITGVRGFPKLGLLMPLLGVIYMNNYRATEESIWEFLSALGIYDGQRHFIFGEPRKLLTRDLVQEKYLEYRQVPGSDPPCYEFLWGPRTHIEANKKKVQEFLVKIKNIDPSDFQAVYEETWGDEEERGAATAWIGIGRNARAMARFRAKSMIPPRVLLLWTRVVYSRGLKRPPSTTTTSVANSCRRLDEGVNRENEDHSGISETERCSPDPRTIKADLLERFLIYKYKMKQPIHMADMLKVISRKYKDHFPEILKIVSECIETMFAVDVKEIDSTTKSYALVSKLNLPNKGRVRAGIGLPKTGLLMTLLGAILLNGNRATEKEIWEFLNKMRKFAGRKHFIYGEPRQLITKDFVRLNFLEYRQIPNSDPPCSEFLWGPKAHAETSKVKIFAYLAKVNGILPSSLEALYEEAVRDEEGIA</sequence>
<gene>
    <name evidence="4" type="primary">LOC102835883</name>
</gene>
<organism evidence="3 4">
    <name type="scientific">Chrysochloris asiatica</name>
    <name type="common">Cape golden mole</name>
    <dbReference type="NCBI Taxonomy" id="185453"/>
    <lineage>
        <taxon>Eukaryota</taxon>
        <taxon>Metazoa</taxon>
        <taxon>Chordata</taxon>
        <taxon>Craniata</taxon>
        <taxon>Vertebrata</taxon>
        <taxon>Euteleostomi</taxon>
        <taxon>Mammalia</taxon>
        <taxon>Eutheria</taxon>
        <taxon>Afrotheria</taxon>
        <taxon>Chrysochloridae</taxon>
        <taxon>Chrysochlorinae</taxon>
        <taxon>Chrysochloris</taxon>
    </lineage>
</organism>
<dbReference type="AlphaFoldDB" id="A0A9B0TBF7"/>
<evidence type="ECO:0000259" key="2">
    <source>
        <dbReference type="PROSITE" id="PS50838"/>
    </source>
</evidence>
<feature type="domain" description="MAGE" evidence="2">
    <location>
        <begin position="108"/>
        <end position="307"/>
    </location>
</feature>
<reference evidence="4" key="1">
    <citation type="submission" date="2025-08" db="UniProtKB">
        <authorList>
            <consortium name="RefSeq"/>
        </authorList>
    </citation>
    <scope>IDENTIFICATION</scope>
    <source>
        <tissue evidence="4">Spleen</tissue>
    </source>
</reference>
<protein>
    <submittedName>
        <fullName evidence="4">Melanoma-associated antigen B1-like</fullName>
    </submittedName>
</protein>
<evidence type="ECO:0000313" key="4">
    <source>
        <dbReference type="RefSeq" id="XP_006835724.1"/>
    </source>
</evidence>
<dbReference type="PROSITE" id="PS50838">
    <property type="entry name" value="MAGE"/>
    <property type="match status" value="2"/>
</dbReference>
<feature type="compositionally biased region" description="Basic residues" evidence="1">
    <location>
        <begin position="1"/>
        <end position="17"/>
    </location>
</feature>
<dbReference type="Pfam" id="PF01454">
    <property type="entry name" value="MAGE"/>
    <property type="match status" value="2"/>
</dbReference>
<feature type="domain" description="MAGE" evidence="2">
    <location>
        <begin position="399"/>
        <end position="598"/>
    </location>
</feature>
<dbReference type="InterPro" id="IPR021072">
    <property type="entry name" value="MAGE_N"/>
</dbReference>
<dbReference type="FunFam" id="1.10.10.1210:FF:000001">
    <property type="entry name" value="melanoma-associated antigen D1"/>
    <property type="match status" value="2"/>
</dbReference>
<dbReference type="Gene3D" id="1.10.10.1200">
    <property type="entry name" value="MAGE homology domain, winged helix WH1 motif"/>
    <property type="match status" value="2"/>
</dbReference>
<dbReference type="PANTHER" id="PTHR11736:SF164">
    <property type="entry name" value="MELANOMA-ASSOCIATED ANTIGEN B1"/>
    <property type="match status" value="1"/>
</dbReference>
<dbReference type="RefSeq" id="XP_006835724.1">
    <property type="nucleotide sequence ID" value="XM_006835661.1"/>
</dbReference>
<keyword evidence="3" id="KW-1185">Reference proteome</keyword>
<dbReference type="InterPro" id="IPR041899">
    <property type="entry name" value="MAGE_WH2"/>
</dbReference>
<feature type="compositionally biased region" description="Polar residues" evidence="1">
    <location>
        <begin position="88"/>
        <end position="102"/>
    </location>
</feature>
<dbReference type="PANTHER" id="PTHR11736">
    <property type="entry name" value="MELANOMA-ASSOCIATED ANTIGEN MAGE ANTIGEN"/>
    <property type="match status" value="1"/>
</dbReference>
<dbReference type="InterPro" id="IPR037445">
    <property type="entry name" value="MAGE"/>
</dbReference>
<dbReference type="Pfam" id="PF12440">
    <property type="entry name" value="MAGE_N"/>
    <property type="match status" value="1"/>
</dbReference>
<dbReference type="Proteomes" id="UP000504623">
    <property type="component" value="Unplaced"/>
</dbReference>
<accession>A0A9B0TBF7</accession>
<feature type="compositionally biased region" description="Low complexity" evidence="1">
    <location>
        <begin position="40"/>
        <end position="54"/>
    </location>
</feature>
<evidence type="ECO:0000313" key="3">
    <source>
        <dbReference type="Proteomes" id="UP000504623"/>
    </source>
</evidence>
<dbReference type="GO" id="GO:0005634">
    <property type="term" value="C:nucleus"/>
    <property type="evidence" value="ECO:0007669"/>
    <property type="project" value="TreeGrafter"/>
</dbReference>
<dbReference type="SMART" id="SM01392">
    <property type="entry name" value="MAGE_N"/>
    <property type="match status" value="1"/>
</dbReference>
<dbReference type="InterPro" id="IPR002190">
    <property type="entry name" value="MHD_dom"/>
</dbReference>
<dbReference type="FunFam" id="1.10.10.1200:FF:000007">
    <property type="entry name" value="Melanoma-associated antigen C2"/>
    <property type="match status" value="1"/>
</dbReference>
<dbReference type="GO" id="GO:0000122">
    <property type="term" value="P:negative regulation of transcription by RNA polymerase II"/>
    <property type="evidence" value="ECO:0007669"/>
    <property type="project" value="TreeGrafter"/>
</dbReference>